<sequence length="826" mass="86060">MPSRRRAVAAARKEQAMSEHANDPESGSRPPLAAFAVAALGLALTAAALTAYSAESLAAAVRLASVRYCLGLAALAGAVMAAGAVAFLALGPLRRQREAQAERAQWRARCEDLLQAFPDGVCLIDPDFIVREPVSPSLSAALRCKLWPGMDLVETLRPLLAAETVEALRAYLRQCFAARAGAAAVGRNPLQETTFPGPPSRPSHWGFRFEPVRHGERVAYLLVIATDIGERQRIARELAGARMRLRAQIDGLLRACLRDGLQIRSCLGHAEAALERARVRLPRLCAAVGVAEREASLRSLLQEARTIKHEAAEIELELLETPAHHLELDLLDLLERTAAAAAGDEGARLAGHLELLAERIAMVRDFVVGLDARAARKSAEERAGEPPGERADSSAAGAAAPARPAPRTAAATPAPIPSSAEPGPAAAFVSRLRRPTDEPGSQAAPHDARVAAATAAPAVATADVAKAATTPATGRMRTTDAPAVAMRSSVAAPNTATSRPLSAPAAGIAPAPVAESDIPVMPRPSCAPTAGIAPMPVAERKIAAPVPVSISPPPARLGDAAIAALVLSPQRSDAAQTRAQVPDRGGERDASGPNSIGPGGPAASPSRSMDALAAAATDAADPFALVPLLALAGDGEAAVPADRAAFADWATLARRLAGEQGKAVRVEAVLDPFARLPPERAAMLRDVGMELVANAVLHGIEPMSARRRLGKDPVGAVRLTLGFDEREGWLFCARDDGRGVDLARLRDALVRVGACTPAEAARLSEREAIVKVFEPGITTAMHAEGARGHGLGLPNAVERLRGLQARVSLVTVPGRSTEVRIAWPPG</sequence>
<dbReference type="Gene3D" id="3.30.565.10">
    <property type="entry name" value="Histidine kinase-like ATPase, C-terminal domain"/>
    <property type="match status" value="1"/>
</dbReference>
<feature type="region of interest" description="Disordered" evidence="1">
    <location>
        <begin position="1"/>
        <end position="28"/>
    </location>
</feature>
<dbReference type="InterPro" id="IPR003594">
    <property type="entry name" value="HATPase_dom"/>
</dbReference>
<feature type="transmembrane region" description="Helical" evidence="2">
    <location>
        <begin position="66"/>
        <end position="90"/>
    </location>
</feature>
<dbReference type="SUPFAM" id="SSF55874">
    <property type="entry name" value="ATPase domain of HSP90 chaperone/DNA topoisomerase II/histidine kinase"/>
    <property type="match status" value="1"/>
</dbReference>
<feature type="region of interest" description="Disordered" evidence="1">
    <location>
        <begin position="378"/>
        <end position="465"/>
    </location>
</feature>
<gene>
    <name evidence="4" type="ORF">D9T17_08710</name>
</gene>
<keyword evidence="2" id="KW-0472">Membrane</keyword>
<evidence type="ECO:0000256" key="1">
    <source>
        <dbReference type="SAM" id="MobiDB-lite"/>
    </source>
</evidence>
<keyword evidence="2" id="KW-1133">Transmembrane helix</keyword>
<dbReference type="Gene3D" id="3.30.450.20">
    <property type="entry name" value="PAS domain"/>
    <property type="match status" value="1"/>
</dbReference>
<evidence type="ECO:0000259" key="3">
    <source>
        <dbReference type="SMART" id="SM00387"/>
    </source>
</evidence>
<organism evidence="4 5">
    <name type="scientific">Lysobacter enzymogenes</name>
    <dbReference type="NCBI Taxonomy" id="69"/>
    <lineage>
        <taxon>Bacteria</taxon>
        <taxon>Pseudomonadati</taxon>
        <taxon>Pseudomonadota</taxon>
        <taxon>Gammaproteobacteria</taxon>
        <taxon>Lysobacterales</taxon>
        <taxon>Lysobacteraceae</taxon>
        <taxon>Lysobacter</taxon>
    </lineage>
</organism>
<feature type="compositionally biased region" description="Low complexity" evidence="1">
    <location>
        <begin position="450"/>
        <end position="465"/>
    </location>
</feature>
<dbReference type="AlphaFoldDB" id="A0A3N2RJD3"/>
<evidence type="ECO:0000256" key="2">
    <source>
        <dbReference type="SAM" id="Phobius"/>
    </source>
</evidence>
<reference evidence="4 5" key="1">
    <citation type="submission" date="2018-10" db="EMBL/GenBank/DDBJ databases">
        <title>The genome of Lysobacter enzymogenes OH11.</title>
        <authorList>
            <person name="Liu F."/>
            <person name="Zhao Y."/>
            <person name="Qian G."/>
            <person name="Chen Y."/>
            <person name="Xu H."/>
        </authorList>
    </citation>
    <scope>NUCLEOTIDE SEQUENCE [LARGE SCALE GENOMIC DNA]</scope>
    <source>
        <strain evidence="4 5">OH11</strain>
    </source>
</reference>
<feature type="compositionally biased region" description="Basic and acidic residues" evidence="1">
    <location>
        <begin position="11"/>
        <end position="23"/>
    </location>
</feature>
<feature type="transmembrane region" description="Helical" evidence="2">
    <location>
        <begin position="32"/>
        <end position="54"/>
    </location>
</feature>
<accession>A0A3N2RJD3</accession>
<comment type="caution">
    <text evidence="4">The sequence shown here is derived from an EMBL/GenBank/DDBJ whole genome shotgun (WGS) entry which is preliminary data.</text>
</comment>
<dbReference type="PANTHER" id="PTHR43395:SF10">
    <property type="entry name" value="CHEMOTAXIS PROTEIN CHEA"/>
    <property type="match status" value="1"/>
</dbReference>
<proteinExistence type="predicted"/>
<dbReference type="PANTHER" id="PTHR43395">
    <property type="entry name" value="SENSOR HISTIDINE KINASE CHEA"/>
    <property type="match status" value="1"/>
</dbReference>
<protein>
    <recommendedName>
        <fullName evidence="3">Histidine kinase/HSP90-like ATPase domain-containing protein</fullName>
    </recommendedName>
</protein>
<dbReference type="InterPro" id="IPR036890">
    <property type="entry name" value="HATPase_C_sf"/>
</dbReference>
<dbReference type="EMBL" id="RCTY01000021">
    <property type="protein sequence ID" value="ROU07595.1"/>
    <property type="molecule type" value="Genomic_DNA"/>
</dbReference>
<evidence type="ECO:0000313" key="5">
    <source>
        <dbReference type="Proteomes" id="UP000275910"/>
    </source>
</evidence>
<evidence type="ECO:0000313" key="4">
    <source>
        <dbReference type="EMBL" id="ROU07595.1"/>
    </source>
</evidence>
<dbReference type="Proteomes" id="UP000275910">
    <property type="component" value="Unassembled WGS sequence"/>
</dbReference>
<dbReference type="SMART" id="SM00387">
    <property type="entry name" value="HATPase_c"/>
    <property type="match status" value="1"/>
</dbReference>
<name>A0A3N2RJD3_LYSEN</name>
<feature type="domain" description="Histidine kinase/HSP90-like ATPase" evidence="3">
    <location>
        <begin position="683"/>
        <end position="826"/>
    </location>
</feature>
<keyword evidence="2" id="KW-0812">Transmembrane</keyword>
<dbReference type="Pfam" id="PF02518">
    <property type="entry name" value="HATPase_c"/>
    <property type="match status" value="1"/>
</dbReference>
<feature type="compositionally biased region" description="Basic and acidic residues" evidence="1">
    <location>
        <begin position="378"/>
        <end position="392"/>
    </location>
</feature>
<feature type="compositionally biased region" description="Low complexity" evidence="1">
    <location>
        <begin position="393"/>
        <end position="420"/>
    </location>
</feature>
<feature type="region of interest" description="Disordered" evidence="1">
    <location>
        <begin position="571"/>
        <end position="609"/>
    </location>
</feature>
<dbReference type="InterPro" id="IPR051315">
    <property type="entry name" value="Bact_Chemotaxis_CheA"/>
</dbReference>